<name>A0A244CSD4_PSEDV</name>
<evidence type="ECO:0000259" key="1">
    <source>
        <dbReference type="Pfam" id="PF12973"/>
    </source>
</evidence>
<dbReference type="InterPro" id="IPR041916">
    <property type="entry name" value="Anti_sigma_zinc_sf"/>
</dbReference>
<sequence>MITFHPEHDLLCQFVAGELPASLSAAISMHAELCPKCAKEIEQLTFLASEQFSQVDTQEDTSISQTDYSDLNIDDMINAICSDIATDTPVVSELPQVEIKGQVYSLPRALRSTSMSGWYKMGKLSRARIDLNEGALHASLLHIDKEGSVPQHTHKGFELTLLLEGSFKDEMGTYVKGDFIMLDGEHTHNPITEKGCLCFTVADDALHFTQGFSKLLNPLGSFIY</sequence>
<comment type="caution">
    <text evidence="2">The sequence shown here is derived from an EMBL/GenBank/DDBJ whole genome shotgun (WGS) entry which is preliminary data.</text>
</comment>
<dbReference type="Gene3D" id="2.60.120.10">
    <property type="entry name" value="Jelly Rolls"/>
    <property type="match status" value="1"/>
</dbReference>
<dbReference type="InterPro" id="IPR014710">
    <property type="entry name" value="RmlC-like_jellyroll"/>
</dbReference>
<reference evidence="2 3" key="1">
    <citation type="submission" date="2017-02" db="EMBL/GenBank/DDBJ databases">
        <title>Pseudoalteromonas ulvae TC14 Genome.</title>
        <authorList>
            <person name="Molmeret M."/>
        </authorList>
    </citation>
    <scope>NUCLEOTIDE SEQUENCE [LARGE SCALE GENOMIC DNA]</scope>
    <source>
        <strain evidence="2">TC14</strain>
    </source>
</reference>
<dbReference type="Gene3D" id="1.10.10.1320">
    <property type="entry name" value="Anti-sigma factor, zinc-finger domain"/>
    <property type="match status" value="1"/>
</dbReference>
<dbReference type="SUPFAM" id="SSF51182">
    <property type="entry name" value="RmlC-like cupins"/>
    <property type="match status" value="1"/>
</dbReference>
<dbReference type="InterPro" id="IPR012807">
    <property type="entry name" value="Anti-sigma_ChrR"/>
</dbReference>
<proteinExistence type="predicted"/>
<dbReference type="Proteomes" id="UP000194841">
    <property type="component" value="Unassembled WGS sequence"/>
</dbReference>
<feature type="domain" description="ChrR-like cupin" evidence="1">
    <location>
        <begin position="132"/>
        <end position="201"/>
    </location>
</feature>
<dbReference type="InterPro" id="IPR011051">
    <property type="entry name" value="RmlC_Cupin_sf"/>
</dbReference>
<dbReference type="InterPro" id="IPR025979">
    <property type="entry name" value="ChrR-like_cupin_dom"/>
</dbReference>
<evidence type="ECO:0000313" key="2">
    <source>
        <dbReference type="EMBL" id="OUL58149.1"/>
    </source>
</evidence>
<gene>
    <name evidence="2" type="ORF">B1199_07285</name>
</gene>
<dbReference type="AlphaFoldDB" id="A0A244CSD4"/>
<organism evidence="2 3">
    <name type="scientific">Pseudoalteromonas ulvae</name>
    <dbReference type="NCBI Taxonomy" id="107327"/>
    <lineage>
        <taxon>Bacteria</taxon>
        <taxon>Pseudomonadati</taxon>
        <taxon>Pseudomonadota</taxon>
        <taxon>Gammaproteobacteria</taxon>
        <taxon>Alteromonadales</taxon>
        <taxon>Pseudoalteromonadaceae</taxon>
        <taxon>Pseudoalteromonas</taxon>
    </lineage>
</organism>
<dbReference type="EMBL" id="MWPV01000002">
    <property type="protein sequence ID" value="OUL58149.1"/>
    <property type="molecule type" value="Genomic_DNA"/>
</dbReference>
<dbReference type="NCBIfam" id="TIGR02451">
    <property type="entry name" value="anti_sig_ChrR"/>
    <property type="match status" value="1"/>
</dbReference>
<keyword evidence="3" id="KW-1185">Reference proteome</keyword>
<dbReference type="RefSeq" id="WP_086743455.1">
    <property type="nucleotide sequence ID" value="NZ_MWPV01000002.1"/>
</dbReference>
<accession>A0A244CSD4</accession>
<dbReference type="CDD" id="cd20301">
    <property type="entry name" value="cupin_ChrR"/>
    <property type="match status" value="1"/>
</dbReference>
<protein>
    <submittedName>
        <fullName evidence="2">Transcriptional regulator</fullName>
    </submittedName>
</protein>
<dbReference type="Pfam" id="PF12973">
    <property type="entry name" value="Cupin_7"/>
    <property type="match status" value="1"/>
</dbReference>
<dbReference type="OrthoDB" id="2988517at2"/>
<evidence type="ECO:0000313" key="3">
    <source>
        <dbReference type="Proteomes" id="UP000194841"/>
    </source>
</evidence>